<feature type="transmembrane region" description="Helical" evidence="1">
    <location>
        <begin position="70"/>
        <end position="95"/>
    </location>
</feature>
<reference evidence="2 3" key="1">
    <citation type="submission" date="2017-02" db="EMBL/GenBank/DDBJ databases">
        <authorList>
            <person name="Peterson S.W."/>
        </authorList>
    </citation>
    <scope>NUCLEOTIDE SEQUENCE [LARGE SCALE GENOMIC DNA]</scope>
    <source>
        <strain evidence="2 3">CECT 9027</strain>
    </source>
</reference>
<feature type="transmembrane region" description="Helical" evidence="1">
    <location>
        <begin position="107"/>
        <end position="128"/>
    </location>
</feature>
<sequence>MWQLLVISIWFQALWFMAVLGQTEWQWGSTALLGVTLVASLKCNQSRWRWWAGVTLIGIVLDSLNTLLGLFQFTTAVIPIWLMVLWGAFAWYSWYLMPIMTRWPRPIQVLGSGLSGSLSYLAGAHWQAVELPQGQVISVIILILEWAILIQYLIWKREQNHD</sequence>
<dbReference type="EMBL" id="FUFT01000002">
    <property type="protein sequence ID" value="SJL83309.1"/>
    <property type="molecule type" value="Genomic_DNA"/>
</dbReference>
<feature type="transmembrane region" description="Helical" evidence="1">
    <location>
        <begin position="134"/>
        <end position="155"/>
    </location>
</feature>
<dbReference type="STRING" id="1918946.VPAL9027_01275"/>
<name>A0A1R4B319_9VIBR</name>
<dbReference type="RefSeq" id="WP_077313305.1">
    <property type="nucleotide sequence ID" value="NZ_AP024887.1"/>
</dbReference>
<gene>
    <name evidence="2" type="ORF">VPAL9027_01275</name>
</gene>
<keyword evidence="1" id="KW-0472">Membrane</keyword>
<proteinExistence type="predicted"/>
<evidence type="ECO:0000313" key="2">
    <source>
        <dbReference type="EMBL" id="SJL83309.1"/>
    </source>
</evidence>
<dbReference type="Proteomes" id="UP000189475">
    <property type="component" value="Unassembled WGS sequence"/>
</dbReference>
<evidence type="ECO:0000256" key="1">
    <source>
        <dbReference type="SAM" id="Phobius"/>
    </source>
</evidence>
<organism evidence="2 3">
    <name type="scientific">Vibrio palustris</name>
    <dbReference type="NCBI Taxonomy" id="1918946"/>
    <lineage>
        <taxon>Bacteria</taxon>
        <taxon>Pseudomonadati</taxon>
        <taxon>Pseudomonadota</taxon>
        <taxon>Gammaproteobacteria</taxon>
        <taxon>Vibrionales</taxon>
        <taxon>Vibrionaceae</taxon>
        <taxon>Vibrio</taxon>
    </lineage>
</organism>
<accession>A0A1R4B319</accession>
<keyword evidence="1" id="KW-1133">Transmembrane helix</keyword>
<protein>
    <submittedName>
        <fullName evidence="2">Uncharacterized protein</fullName>
    </submittedName>
</protein>
<keyword evidence="1" id="KW-0812">Transmembrane</keyword>
<dbReference type="InterPro" id="IPR021306">
    <property type="entry name" value="DUF2878"/>
</dbReference>
<evidence type="ECO:0000313" key="3">
    <source>
        <dbReference type="Proteomes" id="UP000189475"/>
    </source>
</evidence>
<dbReference type="AlphaFoldDB" id="A0A1R4B319"/>
<dbReference type="OrthoDB" id="6522758at2"/>
<dbReference type="Pfam" id="PF11086">
    <property type="entry name" value="DUF2878"/>
    <property type="match status" value="1"/>
</dbReference>
<keyword evidence="3" id="KW-1185">Reference proteome</keyword>